<feature type="compositionally biased region" description="Low complexity" evidence="1">
    <location>
        <begin position="1"/>
        <end position="19"/>
    </location>
</feature>
<accession>A0A9P5U213</accession>
<feature type="region of interest" description="Disordered" evidence="1">
    <location>
        <begin position="1"/>
        <end position="24"/>
    </location>
</feature>
<proteinExistence type="predicted"/>
<sequence length="415" mass="46062">MSSSEIPLSLSSLKSEPSIKPSPPHGLTAATLVTAKVKELNAWAKVVNEGFPARKKPIKTSVPKPKLVEALAVFYQLDLSQTPVTAPAEHPITVSEHILERQWDDFVAIAEERDLAERNGIPFLLMKNANFPDSLCIELRRLSHCYLAQVTGTPRSALLYEELHALTIETIQMWIESAKNGSLDSLSAIHALHKALYDSGSLTVQVDAHIPQIDSRICSNLTTQVDVHARDTGPRVSIHTNGAVDNKSVEVLGGQTLLEACALDIKALETISSSNGLQDAIGQVESGFLTEFCERYGPPPDQQVGAKNPEVWSQVRNSVSKRKRLYSVLINDFKGDKDHFFAFFTVPEKLSKSGKLLPAKPVAFRPAVEAISCCKKEVDVERNSEQFSLELWNTKWGQQNDWEIWRKLGKERYLS</sequence>
<reference evidence="2" key="1">
    <citation type="submission" date="2020-11" db="EMBL/GenBank/DDBJ databases">
        <authorList>
            <consortium name="DOE Joint Genome Institute"/>
            <person name="Ahrendt S."/>
            <person name="Riley R."/>
            <person name="Andreopoulos W."/>
            <person name="Labutti K."/>
            <person name="Pangilinan J."/>
            <person name="Ruiz-Duenas F.J."/>
            <person name="Barrasa J.M."/>
            <person name="Sanchez-Garcia M."/>
            <person name="Camarero S."/>
            <person name="Miyauchi S."/>
            <person name="Serrano A."/>
            <person name="Linde D."/>
            <person name="Babiker R."/>
            <person name="Drula E."/>
            <person name="Ayuso-Fernandez I."/>
            <person name="Pacheco R."/>
            <person name="Padilla G."/>
            <person name="Ferreira P."/>
            <person name="Barriuso J."/>
            <person name="Kellner H."/>
            <person name="Castanera R."/>
            <person name="Alfaro M."/>
            <person name="Ramirez L."/>
            <person name="Pisabarro A.G."/>
            <person name="Kuo A."/>
            <person name="Tritt A."/>
            <person name="Lipzen A."/>
            <person name="He G."/>
            <person name="Yan M."/>
            <person name="Ng V."/>
            <person name="Cullen D."/>
            <person name="Martin F."/>
            <person name="Rosso M.-N."/>
            <person name="Henrissat B."/>
            <person name="Hibbett D."/>
            <person name="Martinez A.T."/>
            <person name="Grigoriev I.V."/>
        </authorList>
    </citation>
    <scope>NUCLEOTIDE SEQUENCE</scope>
    <source>
        <strain evidence="2">AH 40177</strain>
    </source>
</reference>
<evidence type="ECO:0000313" key="3">
    <source>
        <dbReference type="Proteomes" id="UP000772434"/>
    </source>
</evidence>
<protein>
    <submittedName>
        <fullName evidence="2">Uncharacterized protein</fullName>
    </submittedName>
</protein>
<dbReference type="OrthoDB" id="3270058at2759"/>
<gene>
    <name evidence="2" type="ORF">BDP27DRAFT_1367357</name>
</gene>
<name>A0A9P5U213_9AGAR</name>
<dbReference type="Proteomes" id="UP000772434">
    <property type="component" value="Unassembled WGS sequence"/>
</dbReference>
<dbReference type="EMBL" id="JADNRY010000128">
    <property type="protein sequence ID" value="KAF9064215.1"/>
    <property type="molecule type" value="Genomic_DNA"/>
</dbReference>
<evidence type="ECO:0000313" key="2">
    <source>
        <dbReference type="EMBL" id="KAF9064215.1"/>
    </source>
</evidence>
<organism evidence="2 3">
    <name type="scientific">Rhodocollybia butyracea</name>
    <dbReference type="NCBI Taxonomy" id="206335"/>
    <lineage>
        <taxon>Eukaryota</taxon>
        <taxon>Fungi</taxon>
        <taxon>Dikarya</taxon>
        <taxon>Basidiomycota</taxon>
        <taxon>Agaricomycotina</taxon>
        <taxon>Agaricomycetes</taxon>
        <taxon>Agaricomycetidae</taxon>
        <taxon>Agaricales</taxon>
        <taxon>Marasmiineae</taxon>
        <taxon>Omphalotaceae</taxon>
        <taxon>Rhodocollybia</taxon>
    </lineage>
</organism>
<comment type="caution">
    <text evidence="2">The sequence shown here is derived from an EMBL/GenBank/DDBJ whole genome shotgun (WGS) entry which is preliminary data.</text>
</comment>
<dbReference type="AlphaFoldDB" id="A0A9P5U213"/>
<keyword evidence="3" id="KW-1185">Reference proteome</keyword>
<evidence type="ECO:0000256" key="1">
    <source>
        <dbReference type="SAM" id="MobiDB-lite"/>
    </source>
</evidence>